<organism evidence="2 3">
    <name type="scientific">Oryza meyeriana var. granulata</name>
    <dbReference type="NCBI Taxonomy" id="110450"/>
    <lineage>
        <taxon>Eukaryota</taxon>
        <taxon>Viridiplantae</taxon>
        <taxon>Streptophyta</taxon>
        <taxon>Embryophyta</taxon>
        <taxon>Tracheophyta</taxon>
        <taxon>Spermatophyta</taxon>
        <taxon>Magnoliopsida</taxon>
        <taxon>Liliopsida</taxon>
        <taxon>Poales</taxon>
        <taxon>Poaceae</taxon>
        <taxon>BOP clade</taxon>
        <taxon>Oryzoideae</taxon>
        <taxon>Oryzeae</taxon>
        <taxon>Oryzinae</taxon>
        <taxon>Oryza</taxon>
        <taxon>Oryza meyeriana</taxon>
    </lineage>
</organism>
<dbReference type="AlphaFoldDB" id="A0A6G1EZK2"/>
<comment type="caution">
    <text evidence="2">The sequence shown here is derived from an EMBL/GenBank/DDBJ whole genome shotgun (WGS) entry which is preliminary data.</text>
</comment>
<name>A0A6G1EZK2_9ORYZ</name>
<sequence>MIANRCANMQRQRGHQRRSLTRQMVEAAGRSELVVGEEGVFGLGTTSSALPSIRDRLANRLLKFYAPGTPPPQAFSAPRSSMKTKPRALQDKAQVGLRSLRFLDKTSGCKEGCFDEVKQNAHPQVHR</sequence>
<protein>
    <submittedName>
        <fullName evidence="2">Uncharacterized protein</fullName>
    </submittedName>
</protein>
<gene>
    <name evidence="2" type="ORF">E2562_027565</name>
</gene>
<evidence type="ECO:0000313" key="2">
    <source>
        <dbReference type="EMBL" id="KAF0930064.1"/>
    </source>
</evidence>
<evidence type="ECO:0000256" key="1">
    <source>
        <dbReference type="SAM" id="MobiDB-lite"/>
    </source>
</evidence>
<keyword evidence="3" id="KW-1185">Reference proteome</keyword>
<evidence type="ECO:0000313" key="3">
    <source>
        <dbReference type="Proteomes" id="UP000479710"/>
    </source>
</evidence>
<reference evidence="2 3" key="1">
    <citation type="submission" date="2019-11" db="EMBL/GenBank/DDBJ databases">
        <title>Whole genome sequence of Oryza granulata.</title>
        <authorList>
            <person name="Li W."/>
        </authorList>
    </citation>
    <scope>NUCLEOTIDE SEQUENCE [LARGE SCALE GENOMIC DNA]</scope>
    <source>
        <strain evidence="3">cv. Menghai</strain>
        <tissue evidence="2">Leaf</tissue>
    </source>
</reference>
<feature type="region of interest" description="Disordered" evidence="1">
    <location>
        <begin position="69"/>
        <end position="91"/>
    </location>
</feature>
<dbReference type="Proteomes" id="UP000479710">
    <property type="component" value="Unassembled WGS sequence"/>
</dbReference>
<proteinExistence type="predicted"/>
<accession>A0A6G1EZK2</accession>
<dbReference type="EMBL" id="SPHZ02000002">
    <property type="protein sequence ID" value="KAF0930064.1"/>
    <property type="molecule type" value="Genomic_DNA"/>
</dbReference>